<keyword evidence="2" id="KW-1185">Reference proteome</keyword>
<organism evidence="1 2">
    <name type="scientific">Spirosoma endophyticum</name>
    <dbReference type="NCBI Taxonomy" id="662367"/>
    <lineage>
        <taxon>Bacteria</taxon>
        <taxon>Pseudomonadati</taxon>
        <taxon>Bacteroidota</taxon>
        <taxon>Cytophagia</taxon>
        <taxon>Cytophagales</taxon>
        <taxon>Cytophagaceae</taxon>
        <taxon>Spirosoma</taxon>
    </lineage>
</organism>
<dbReference type="Proteomes" id="UP000198598">
    <property type="component" value="Unassembled WGS sequence"/>
</dbReference>
<dbReference type="AlphaFoldDB" id="A0A1I1SB66"/>
<evidence type="ECO:0000313" key="2">
    <source>
        <dbReference type="Proteomes" id="UP000198598"/>
    </source>
</evidence>
<accession>A0A1I1SB66</accession>
<name>A0A1I1SB66_9BACT</name>
<sequence length="51" mass="5832">MCKNSSSKHEFTNLFARYKASVWQQVIAPTLQESPREHLGLPKGIFQPTTK</sequence>
<protein>
    <submittedName>
        <fullName evidence="1">Uncharacterized protein</fullName>
    </submittedName>
</protein>
<gene>
    <name evidence="1" type="ORF">SAMN05216167_10541</name>
</gene>
<dbReference type="EMBL" id="FOLQ01000005">
    <property type="protein sequence ID" value="SFD43764.1"/>
    <property type="molecule type" value="Genomic_DNA"/>
</dbReference>
<reference evidence="1 2" key="1">
    <citation type="submission" date="2016-10" db="EMBL/GenBank/DDBJ databases">
        <authorList>
            <person name="de Groot N.N."/>
        </authorList>
    </citation>
    <scope>NUCLEOTIDE SEQUENCE [LARGE SCALE GENOMIC DNA]</scope>
    <source>
        <strain evidence="1 2">DSM 26130</strain>
    </source>
</reference>
<evidence type="ECO:0000313" key="1">
    <source>
        <dbReference type="EMBL" id="SFD43764.1"/>
    </source>
</evidence>
<proteinExistence type="predicted"/>